<sequence length="46" mass="5263">MKAILDNFLAILPPFVAIIKHIHITSCLETKPWLPQLPPNFHFALL</sequence>
<reference evidence="1" key="1">
    <citation type="submission" date="2020-09" db="EMBL/GenBank/DDBJ databases">
        <title>Genome-Enabled Discovery of Anthraquinone Biosynthesis in Senna tora.</title>
        <authorList>
            <person name="Kang S.-H."/>
            <person name="Pandey R.P."/>
            <person name="Lee C.-M."/>
            <person name="Sim J.-S."/>
            <person name="Jeong J.-T."/>
            <person name="Choi B.-S."/>
            <person name="Jung M."/>
            <person name="Ginzburg D."/>
            <person name="Zhao K."/>
            <person name="Won S.Y."/>
            <person name="Oh T.-J."/>
            <person name="Yu Y."/>
            <person name="Kim N.-H."/>
            <person name="Lee O.R."/>
            <person name="Lee T.-H."/>
            <person name="Bashyal P."/>
            <person name="Kim T.-S."/>
            <person name="Lee W.-H."/>
            <person name="Kawkins C."/>
            <person name="Kim C.-K."/>
            <person name="Kim J.S."/>
            <person name="Ahn B.O."/>
            <person name="Rhee S.Y."/>
            <person name="Sohng J.K."/>
        </authorList>
    </citation>
    <scope>NUCLEOTIDE SEQUENCE</scope>
    <source>
        <tissue evidence="1">Leaf</tissue>
    </source>
</reference>
<gene>
    <name evidence="1" type="ORF">G2W53_028733</name>
</gene>
<accession>A0A834T2V1</accession>
<protein>
    <submittedName>
        <fullName evidence="1">Uncharacterized protein</fullName>
    </submittedName>
</protein>
<evidence type="ECO:0000313" key="1">
    <source>
        <dbReference type="EMBL" id="KAF7814764.1"/>
    </source>
</evidence>
<dbReference type="EMBL" id="JAAIUW010000009">
    <property type="protein sequence ID" value="KAF7814764.1"/>
    <property type="molecule type" value="Genomic_DNA"/>
</dbReference>
<dbReference type="AlphaFoldDB" id="A0A834T2V1"/>
<comment type="caution">
    <text evidence="1">The sequence shown here is derived from an EMBL/GenBank/DDBJ whole genome shotgun (WGS) entry which is preliminary data.</text>
</comment>
<organism evidence="1 2">
    <name type="scientific">Senna tora</name>
    <dbReference type="NCBI Taxonomy" id="362788"/>
    <lineage>
        <taxon>Eukaryota</taxon>
        <taxon>Viridiplantae</taxon>
        <taxon>Streptophyta</taxon>
        <taxon>Embryophyta</taxon>
        <taxon>Tracheophyta</taxon>
        <taxon>Spermatophyta</taxon>
        <taxon>Magnoliopsida</taxon>
        <taxon>eudicotyledons</taxon>
        <taxon>Gunneridae</taxon>
        <taxon>Pentapetalae</taxon>
        <taxon>rosids</taxon>
        <taxon>fabids</taxon>
        <taxon>Fabales</taxon>
        <taxon>Fabaceae</taxon>
        <taxon>Caesalpinioideae</taxon>
        <taxon>Cassia clade</taxon>
        <taxon>Senna</taxon>
    </lineage>
</organism>
<name>A0A834T2V1_9FABA</name>
<proteinExistence type="predicted"/>
<keyword evidence="2" id="KW-1185">Reference proteome</keyword>
<dbReference type="Proteomes" id="UP000634136">
    <property type="component" value="Unassembled WGS sequence"/>
</dbReference>
<evidence type="ECO:0000313" key="2">
    <source>
        <dbReference type="Proteomes" id="UP000634136"/>
    </source>
</evidence>